<evidence type="ECO:0000313" key="2">
    <source>
        <dbReference type="Proteomes" id="UP000649617"/>
    </source>
</evidence>
<dbReference type="AlphaFoldDB" id="A0A812SC93"/>
<keyword evidence="2" id="KW-1185">Reference proteome</keyword>
<accession>A0A812SC93</accession>
<proteinExistence type="predicted"/>
<gene>
    <name evidence="1" type="ORF">SPIL2461_LOCUS11955</name>
</gene>
<organism evidence="1 2">
    <name type="scientific">Symbiodinium pilosum</name>
    <name type="common">Dinoflagellate</name>
    <dbReference type="NCBI Taxonomy" id="2952"/>
    <lineage>
        <taxon>Eukaryota</taxon>
        <taxon>Sar</taxon>
        <taxon>Alveolata</taxon>
        <taxon>Dinophyceae</taxon>
        <taxon>Suessiales</taxon>
        <taxon>Symbiodiniaceae</taxon>
        <taxon>Symbiodinium</taxon>
    </lineage>
</organism>
<dbReference type="OrthoDB" id="424792at2759"/>
<comment type="caution">
    <text evidence="1">The sequence shown here is derived from an EMBL/GenBank/DDBJ whole genome shotgun (WGS) entry which is preliminary data.</text>
</comment>
<dbReference type="EMBL" id="CAJNIZ010023780">
    <property type="protein sequence ID" value="CAE7471463.1"/>
    <property type="molecule type" value="Genomic_DNA"/>
</dbReference>
<evidence type="ECO:0000313" key="1">
    <source>
        <dbReference type="EMBL" id="CAE7471463.1"/>
    </source>
</evidence>
<sequence>MGKLRVQDLDVLRAFQREILTDLSRMHTNSLPPILESFAMCYEALQASGQDSTEASIQEERENFIVQITSRMARELRLLRPQDASRVLQAIGRLGLIDPKLLATAAALVPPRLASYTAPEILALLEAYASAGNPDAFMLPCLRRALVPLPRAWEDQLQELDDAQVVQAASAFASLHHPPGLLALLMALPEPAFRRRGQGARRRQAHADASTASAVRQLAPACQLALASLVALHLPDSQTFAAAAAAVMQGAAKEAERHQNGASLMDSLTRSMEGAEDLWRTAAKPSLYTADEIILACIAFPTLGSDLWLEEAAARMNEVSLSLLPGFIRQAAELGEIRSAPLPSLHAVRPKDQAAEKASLLEQAQQLAEESLLARLTGPASARTELRELPPMAVVALFRALELAASKRRILGFQPPKAEEPAKEDPLQAFRRATIPLLQRLEELAQDQELTAKACIRVLQSLKALGQSPPPPLVACLAKALETLSAQELSAALRPLTAQSVKASGERATFSAAATRAMPLLRSSRQAWELEGLCKNLHLDIGEVMPDEDLLKEEVPGEAPAAQH</sequence>
<reference evidence="1" key="1">
    <citation type="submission" date="2021-02" db="EMBL/GenBank/DDBJ databases">
        <authorList>
            <person name="Dougan E. K."/>
            <person name="Rhodes N."/>
            <person name="Thang M."/>
            <person name="Chan C."/>
        </authorList>
    </citation>
    <scope>NUCLEOTIDE SEQUENCE</scope>
</reference>
<dbReference type="Proteomes" id="UP000649617">
    <property type="component" value="Unassembled WGS sequence"/>
</dbReference>
<name>A0A812SC93_SYMPI</name>
<protein>
    <submittedName>
        <fullName evidence="1">Uncharacterized protein</fullName>
    </submittedName>
</protein>